<dbReference type="AlphaFoldDB" id="A0A2H3D0F4"/>
<dbReference type="InParanoid" id="A0A2H3D0F4"/>
<proteinExistence type="predicted"/>
<keyword evidence="2" id="KW-1185">Reference proteome</keyword>
<gene>
    <name evidence="1" type="ORF">ARMGADRAFT_1090370</name>
</gene>
<name>A0A2H3D0F4_ARMGA</name>
<dbReference type="OrthoDB" id="3182995at2759"/>
<dbReference type="Proteomes" id="UP000217790">
    <property type="component" value="Unassembled WGS sequence"/>
</dbReference>
<evidence type="ECO:0000313" key="1">
    <source>
        <dbReference type="EMBL" id="PBK82497.1"/>
    </source>
</evidence>
<accession>A0A2H3D0F4</accession>
<protein>
    <submittedName>
        <fullName evidence="1">Uncharacterized protein</fullName>
    </submittedName>
</protein>
<dbReference type="EMBL" id="KZ293717">
    <property type="protein sequence ID" value="PBK82497.1"/>
    <property type="molecule type" value="Genomic_DNA"/>
</dbReference>
<organism evidence="1 2">
    <name type="scientific">Armillaria gallica</name>
    <name type="common">Bulbous honey fungus</name>
    <name type="synonym">Armillaria bulbosa</name>
    <dbReference type="NCBI Taxonomy" id="47427"/>
    <lineage>
        <taxon>Eukaryota</taxon>
        <taxon>Fungi</taxon>
        <taxon>Dikarya</taxon>
        <taxon>Basidiomycota</taxon>
        <taxon>Agaricomycotina</taxon>
        <taxon>Agaricomycetes</taxon>
        <taxon>Agaricomycetidae</taxon>
        <taxon>Agaricales</taxon>
        <taxon>Marasmiineae</taxon>
        <taxon>Physalacriaceae</taxon>
        <taxon>Armillaria</taxon>
    </lineage>
</organism>
<evidence type="ECO:0000313" key="2">
    <source>
        <dbReference type="Proteomes" id="UP000217790"/>
    </source>
</evidence>
<sequence>MKKTDQVDGDDWLPDDVYNYCFDPDDGGYKANPPWDKLKYAPDQPLVAVFEVQKLGEPYYPDCPGDDPPHEREDLRNVVYDLDQAGFVHADMRFNHVLRAVNQGLFCPHHKCYHRWRLIDFDQSHCSVFTTEADEDREFAESQIEEVGAPHFWYGFP</sequence>
<reference evidence="2" key="1">
    <citation type="journal article" date="2017" name="Nat. Ecol. Evol.">
        <title>Genome expansion and lineage-specific genetic innovations in the forest pathogenic fungi Armillaria.</title>
        <authorList>
            <person name="Sipos G."/>
            <person name="Prasanna A.N."/>
            <person name="Walter M.C."/>
            <person name="O'Connor E."/>
            <person name="Balint B."/>
            <person name="Krizsan K."/>
            <person name="Kiss B."/>
            <person name="Hess J."/>
            <person name="Varga T."/>
            <person name="Slot J."/>
            <person name="Riley R."/>
            <person name="Boka B."/>
            <person name="Rigling D."/>
            <person name="Barry K."/>
            <person name="Lee J."/>
            <person name="Mihaltcheva S."/>
            <person name="LaButti K."/>
            <person name="Lipzen A."/>
            <person name="Waldron R."/>
            <person name="Moloney N.M."/>
            <person name="Sperisen C."/>
            <person name="Kredics L."/>
            <person name="Vagvoelgyi C."/>
            <person name="Patrignani A."/>
            <person name="Fitzpatrick D."/>
            <person name="Nagy I."/>
            <person name="Doyle S."/>
            <person name="Anderson J.B."/>
            <person name="Grigoriev I.V."/>
            <person name="Gueldener U."/>
            <person name="Muensterkoetter M."/>
            <person name="Nagy L.G."/>
        </authorList>
    </citation>
    <scope>NUCLEOTIDE SEQUENCE [LARGE SCALE GENOMIC DNA]</scope>
    <source>
        <strain evidence="2">Ar21-2</strain>
    </source>
</reference>